<accession>A0ABQ9WEG5</accession>
<evidence type="ECO:0000256" key="1">
    <source>
        <dbReference type="ARBA" id="ARBA00004496"/>
    </source>
</evidence>
<feature type="compositionally biased region" description="Basic and acidic residues" evidence="3">
    <location>
        <begin position="13"/>
        <end position="23"/>
    </location>
</feature>
<gene>
    <name evidence="4" type="ORF">P7K49_001404</name>
</gene>
<feature type="region of interest" description="Disordered" evidence="3">
    <location>
        <begin position="1"/>
        <end position="23"/>
    </location>
</feature>
<protein>
    <submittedName>
        <fullName evidence="4">Uncharacterized protein</fullName>
    </submittedName>
</protein>
<dbReference type="Pfam" id="PF03250">
    <property type="entry name" value="Tropomodulin"/>
    <property type="match status" value="1"/>
</dbReference>
<name>A0ABQ9WEG5_SAGOE</name>
<proteinExistence type="predicted"/>
<reference evidence="4 5" key="1">
    <citation type="submission" date="2023-05" db="EMBL/GenBank/DDBJ databases">
        <title>B98-5 Cell Line De Novo Hybrid Assembly: An Optical Mapping Approach.</title>
        <authorList>
            <person name="Kananen K."/>
            <person name="Auerbach J.A."/>
            <person name="Kautto E."/>
            <person name="Blachly J.S."/>
        </authorList>
    </citation>
    <scope>NUCLEOTIDE SEQUENCE [LARGE SCALE GENOMIC DNA]</scope>
    <source>
        <strain evidence="4">B95-8</strain>
        <tissue evidence="4">Cell line</tissue>
    </source>
</reference>
<comment type="subcellular location">
    <subcellularLocation>
        <location evidence="1">Cytoplasm</location>
    </subcellularLocation>
</comment>
<keyword evidence="5" id="KW-1185">Reference proteome</keyword>
<comment type="caution">
    <text evidence="4">The sequence shown here is derived from an EMBL/GenBank/DDBJ whole genome shotgun (WGS) entry which is preliminary data.</text>
</comment>
<dbReference type="Proteomes" id="UP001266305">
    <property type="component" value="Unassembled WGS sequence"/>
</dbReference>
<dbReference type="InterPro" id="IPR004934">
    <property type="entry name" value="TMOD"/>
</dbReference>
<evidence type="ECO:0000313" key="4">
    <source>
        <dbReference type="EMBL" id="KAK2120018.1"/>
    </source>
</evidence>
<evidence type="ECO:0000256" key="2">
    <source>
        <dbReference type="ARBA" id="ARBA00022490"/>
    </source>
</evidence>
<keyword evidence="2" id="KW-0963">Cytoplasm</keyword>
<dbReference type="EMBL" id="JASSZA010000001">
    <property type="protein sequence ID" value="KAK2120018.1"/>
    <property type="molecule type" value="Genomic_DNA"/>
</dbReference>
<evidence type="ECO:0000256" key="3">
    <source>
        <dbReference type="SAM" id="MobiDB-lite"/>
    </source>
</evidence>
<sequence>MILTTPSGAKNEAAGRGDKHEKLPGFPACLTVPRSMSQLVLSLCPFLCGSDVTRAKLEDRRARGPAVPPSSGEAVWWSREHARTQVLISTETRETQTSSSTMSYRRELEKYRDLDEDEILGALTEEELRTLENELDELDPDGSWVPGPIGLHIPPAGCPPLPDIHYPPLPATTRWFPDEAAQVDQKSALVISRAGTVRWCNWRGRAPGAQLAKGHRIQAGAETWISKQAPECAHIRRKVIEHRDVGASMGHLRPNGVRGLGKQLCLQPRIPNLCTLKKSPRNFLSLTLEKLELIMRLLHLDSLGKGMLHVLKNRKPRTETLPNSGTFHNMSFSPKPIWGQQLGGTTNGLGQQV</sequence>
<organism evidence="4 5">
    <name type="scientific">Saguinus oedipus</name>
    <name type="common">Cotton-top tamarin</name>
    <name type="synonym">Oedipomidas oedipus</name>
    <dbReference type="NCBI Taxonomy" id="9490"/>
    <lineage>
        <taxon>Eukaryota</taxon>
        <taxon>Metazoa</taxon>
        <taxon>Chordata</taxon>
        <taxon>Craniata</taxon>
        <taxon>Vertebrata</taxon>
        <taxon>Euteleostomi</taxon>
        <taxon>Mammalia</taxon>
        <taxon>Eutheria</taxon>
        <taxon>Euarchontoglires</taxon>
        <taxon>Primates</taxon>
        <taxon>Haplorrhini</taxon>
        <taxon>Platyrrhini</taxon>
        <taxon>Cebidae</taxon>
        <taxon>Callitrichinae</taxon>
        <taxon>Saguinus</taxon>
    </lineage>
</organism>
<evidence type="ECO:0000313" key="5">
    <source>
        <dbReference type="Proteomes" id="UP001266305"/>
    </source>
</evidence>